<proteinExistence type="inferred from homology"/>
<geneLocation type="plasmid" evidence="10">
    <name>pENVA</name>
</geneLocation>
<dbReference type="AlphaFoldDB" id="A0A024HVG3"/>
<evidence type="ECO:0000256" key="2">
    <source>
        <dbReference type="ARBA" id="ARBA00022763"/>
    </source>
</evidence>
<reference evidence="12 20" key="7">
    <citation type="submission" date="2020-02" db="EMBL/GenBank/DDBJ databases">
        <title>Klebsiella pneumoniae genome sequencing and assembly.</title>
        <authorList>
            <person name="Starkova P.S."/>
            <person name="Sulyan O.S."/>
            <person name="Likholetova D.V."/>
            <person name="Ageevets V.A."/>
            <person name="Lazareva I.V."/>
            <person name="Sopova J.V."/>
            <person name="Sidorenko S.V."/>
        </authorList>
    </citation>
    <scope>NUCLEOTIDE SEQUENCE [LARGE SCALE GENOMIC DNA]</scope>
    <source>
        <strain evidence="12 20">2429</strain>
    </source>
</reference>
<dbReference type="EMBL" id="NCMJ01000230">
    <property type="protein sequence ID" value="PLE24152.1"/>
    <property type="molecule type" value="Genomic_DNA"/>
</dbReference>
<keyword evidence="11" id="KW-0808">Transferase</keyword>
<dbReference type="EMBL" id="MPYG04000003">
    <property type="protein sequence ID" value="ROH05690.1"/>
    <property type="molecule type" value="Genomic_DNA"/>
</dbReference>
<dbReference type="EC" id="3.4.21.-" evidence="10 15"/>
<evidence type="ECO:0000256" key="5">
    <source>
        <dbReference type="ARBA" id="ARBA00023204"/>
    </source>
</evidence>
<evidence type="ECO:0000313" key="18">
    <source>
        <dbReference type="Proteomes" id="UP000283322"/>
    </source>
</evidence>
<dbReference type="PANTHER" id="PTHR33516:SF2">
    <property type="entry name" value="LEXA REPRESSOR-RELATED"/>
    <property type="match status" value="1"/>
</dbReference>
<evidence type="ECO:0000313" key="9">
    <source>
        <dbReference type="EMBL" id="ASF81417.1"/>
    </source>
</evidence>
<gene>
    <name evidence="10" type="primary">umuD</name>
    <name evidence="15" type="synonym">umuD_2</name>
    <name evidence="13" type="ORF">B6I68_29455</name>
    <name evidence="14" type="ORF">BL124_00000060</name>
    <name evidence="12" type="ORF">G4V31_23130</name>
    <name evidence="11" type="ORF">GJJ01_28340</name>
    <name evidence="9" type="ORF">KP64477b_00089</name>
    <name evidence="10" type="ORF">PENVA_0117</name>
    <name evidence="15" type="ORF">SAMEA3649733_05207</name>
</gene>
<dbReference type="EMBL" id="UIXM01000029">
    <property type="protein sequence ID" value="SVS29450.1"/>
    <property type="molecule type" value="Genomic_DNA"/>
</dbReference>
<dbReference type="PRINTS" id="PR00726">
    <property type="entry name" value="LEXASERPTASE"/>
</dbReference>
<protein>
    <submittedName>
        <fullName evidence="10">DNA polymerase V subunit umuD</fullName>
    </submittedName>
    <submittedName>
        <fullName evidence="13">Peptidase</fullName>
    </submittedName>
    <submittedName>
        <fullName evidence="9">Protein impA</fullName>
    </submittedName>
    <submittedName>
        <fullName evidence="11">Translesion error-prone DNA polymerase V autoproteolytic subunit</fullName>
        <ecNumber evidence="11">2.7.7.7</ecNumber>
    </submittedName>
    <submittedName>
        <fullName evidence="15">UV protection protein</fullName>
        <ecNumber evidence="10 15">3.4.21.-</ecNumber>
    </submittedName>
</protein>
<dbReference type="GO" id="GO:0009432">
    <property type="term" value="P:SOS response"/>
    <property type="evidence" value="ECO:0007669"/>
    <property type="project" value="UniProtKB-KW"/>
</dbReference>
<dbReference type="EMBL" id="JAAKYD010000025">
    <property type="protein sequence ID" value="NGN74995.1"/>
    <property type="molecule type" value="Genomic_DNA"/>
</dbReference>
<dbReference type="PATRIC" id="fig|573.1358.peg.5567"/>
<evidence type="ECO:0000313" key="20">
    <source>
        <dbReference type="Proteomes" id="UP000479475"/>
    </source>
</evidence>
<dbReference type="Gene3D" id="2.10.109.10">
    <property type="entry name" value="Umud Fragment, subunit A"/>
    <property type="match status" value="1"/>
</dbReference>
<evidence type="ECO:0000256" key="1">
    <source>
        <dbReference type="ARBA" id="ARBA00007484"/>
    </source>
</evidence>
<dbReference type="PANTHER" id="PTHR33516">
    <property type="entry name" value="LEXA REPRESSOR"/>
    <property type="match status" value="1"/>
</dbReference>
<dbReference type="KEGG" id="kpx:PMK1_ndm00012"/>
<feature type="domain" description="Peptidase S24/S26A/S26B/S26C" evidence="8">
    <location>
        <begin position="15"/>
        <end position="129"/>
    </location>
</feature>
<evidence type="ECO:0000313" key="17">
    <source>
        <dbReference type="Proteomes" id="UP000259497"/>
    </source>
</evidence>
<dbReference type="EMBL" id="MF150122">
    <property type="protein sequence ID" value="ASF81417.1"/>
    <property type="molecule type" value="Genomic_DNA"/>
</dbReference>
<evidence type="ECO:0000313" key="19">
    <source>
        <dbReference type="Proteomes" id="UP000441029"/>
    </source>
</evidence>
<evidence type="ECO:0000313" key="12">
    <source>
        <dbReference type="EMBL" id="NGN74995.1"/>
    </source>
</evidence>
<dbReference type="GO" id="GO:0003677">
    <property type="term" value="F:DNA binding"/>
    <property type="evidence" value="ECO:0007669"/>
    <property type="project" value="InterPro"/>
</dbReference>
<dbReference type="RefSeq" id="WP_004181893.1">
    <property type="nucleotide sequence ID" value="NC_016980.1"/>
</dbReference>
<keyword evidence="5" id="KW-0234">DNA repair</keyword>
<dbReference type="GO" id="GO:0006355">
    <property type="term" value="P:regulation of DNA-templated transcription"/>
    <property type="evidence" value="ECO:0007669"/>
    <property type="project" value="InterPro"/>
</dbReference>
<dbReference type="Proteomes" id="UP000479475">
    <property type="component" value="Unassembled WGS sequence"/>
</dbReference>
<reference evidence="10" key="1">
    <citation type="journal article" date="2014" name="Antimicrob. Agents Chemother.">
        <title>IncH-Type Plasmid Harboring blaCTX-M-15, blaDHA-1, and qnrB4 Genes Recovered from Animal Isolates.</title>
        <authorList>
            <person name="Schluter A."/>
            <person name="Nordmann P."/>
            <person name="Bonnin R.A."/>
            <person name="Millemann Y."/>
            <person name="Eikmeyer F.G."/>
            <person name="Wibberg D."/>
            <person name="Puhler A."/>
            <person name="Poirel L."/>
        </authorList>
    </citation>
    <scope>NUCLEOTIDE SEQUENCE [LARGE SCALE GENOMIC DNA]</scope>
    <source>
        <strain evidence="10">Kp15</strain>
        <plasmid evidence="10">pENVA</plasmid>
    </source>
</reference>
<dbReference type="InterPro" id="IPR050077">
    <property type="entry name" value="LexA_repressor"/>
</dbReference>
<dbReference type="CDD" id="cd06529">
    <property type="entry name" value="S24_LexA-like"/>
    <property type="match status" value="1"/>
</dbReference>
<dbReference type="EMBL" id="HG918041">
    <property type="protein sequence ID" value="CDM79733.1"/>
    <property type="molecule type" value="Genomic_DNA"/>
</dbReference>
<dbReference type="InterPro" id="IPR039418">
    <property type="entry name" value="LexA-like"/>
</dbReference>
<keyword evidence="4 7" id="KW-0068">Autocatalytic cleavage</keyword>
<evidence type="ECO:0000256" key="3">
    <source>
        <dbReference type="ARBA" id="ARBA00022801"/>
    </source>
</evidence>
<dbReference type="Proteomes" id="UP000441029">
    <property type="component" value="Unassembled WGS sequence"/>
</dbReference>
<dbReference type="Proteomes" id="UP000259497">
    <property type="component" value="Unassembled WGS sequence"/>
</dbReference>
<keyword evidence="11" id="KW-0548">Nucleotidyltransferase</keyword>
<sequence>MFLIPMENPEKIAIPLFLERCAAGFPSPAQDYTSSELDLNDYCIRHPSATYFVRAQGNSMQDVGMRDGDLLVVDRSLRPQHRDIVIAEVDGGFTVKQLQTTPRLALLPMNNAYSPIYPDPDELTIFGVVTHWVHRARGNL</sequence>
<keyword evidence="6" id="KW-0742">SOS response</keyword>
<dbReference type="GO" id="GO:0003887">
    <property type="term" value="F:DNA-directed DNA polymerase activity"/>
    <property type="evidence" value="ECO:0007669"/>
    <property type="project" value="UniProtKB-EC"/>
</dbReference>
<dbReference type="MEROPS" id="S24.003"/>
<evidence type="ECO:0000259" key="8">
    <source>
        <dbReference type="Pfam" id="PF00717"/>
    </source>
</evidence>
<dbReference type="EMBL" id="WJVL01000048">
    <property type="protein sequence ID" value="MRJ99812.1"/>
    <property type="molecule type" value="Genomic_DNA"/>
</dbReference>
<reference evidence="14 18" key="5">
    <citation type="submission" date="2018-10" db="EMBL/GenBank/DDBJ databases">
        <authorList>
            <person name="Vanduin D."/>
            <person name="Fouts D."/>
            <person name="Wright M."/>
            <person name="Sutton G."/>
            <person name="Nguyen K."/>
            <person name="Kreiswirth B."/>
            <person name="Chen L."/>
            <person name="Rojas L."/>
            <person name="Hujer A."/>
            <person name="Hujer K."/>
            <person name="Bonomo R."/>
            <person name="Adams M."/>
        </authorList>
    </citation>
    <scope>NUCLEOTIDE SEQUENCE [LARGE SCALE GENOMIC DNA]</scope>
    <source>
        <strain evidence="14 18">CRK0165</strain>
    </source>
</reference>
<accession>A0A024HVG3</accession>
<evidence type="ECO:0000313" key="15">
    <source>
        <dbReference type="EMBL" id="SVS29450.1"/>
    </source>
</evidence>
<evidence type="ECO:0000313" key="16">
    <source>
        <dbReference type="Proteomes" id="UP000234439"/>
    </source>
</evidence>
<dbReference type="Pfam" id="PF00717">
    <property type="entry name" value="Peptidase_S24"/>
    <property type="match status" value="1"/>
</dbReference>
<organism evidence="10">
    <name type="scientific">Klebsiella pneumoniae</name>
    <dbReference type="NCBI Taxonomy" id="573"/>
    <lineage>
        <taxon>Bacteria</taxon>
        <taxon>Pseudomonadati</taxon>
        <taxon>Pseudomonadota</taxon>
        <taxon>Gammaproteobacteria</taxon>
        <taxon>Enterobacterales</taxon>
        <taxon>Enterobacteriaceae</taxon>
        <taxon>Klebsiella/Raoultella group</taxon>
        <taxon>Klebsiella</taxon>
        <taxon>Klebsiella pneumoniae complex</taxon>
    </lineage>
</organism>
<dbReference type="InterPro" id="IPR036286">
    <property type="entry name" value="LexA/Signal_pep-like_sf"/>
</dbReference>
<name>A0A024HVG3_KLEPN</name>
<evidence type="ECO:0000313" key="11">
    <source>
        <dbReference type="EMBL" id="MRJ99812.1"/>
    </source>
</evidence>
<dbReference type="NCBIfam" id="NF007621">
    <property type="entry name" value="PRK10276.1"/>
    <property type="match status" value="1"/>
</dbReference>
<reference evidence="13 16" key="2">
    <citation type="journal article" date="2017" name="J. Infect. Dis.">
        <title>An Analysis of the Epidemic of Klebsiella pneumoniae Carbapenemase-Producing K. pneumoniae: Convergence of Two Evolutionary Mechanisms Creates the Perfect Storm.</title>
        <authorList>
            <person name="Rojas L.J."/>
            <person name="Weinstock G.M."/>
            <person name="De La Cadena E."/>
            <person name="Diaz L."/>
            <person name="Rios R."/>
            <person name="Hanson B.M."/>
            <person name="Brown J.S."/>
            <person name="Vats P."/>
            <person name="Phillips D.S."/>
            <person name="Nguyen H."/>
            <person name="Hujer K.M."/>
            <person name="Correa A."/>
            <person name="Adams M.D."/>
            <person name="Perez F."/>
            <person name="Sodergren E."/>
            <person name="Narechania A."/>
            <person name="Planet P.J."/>
            <person name="Villegas M.V."/>
            <person name="Bonomo R.A."/>
            <person name="Arias C.A."/>
        </authorList>
    </citation>
    <scope>NUCLEOTIDE SEQUENCE [LARGE SCALE GENOMIC DNA]</scope>
    <source>
        <strain evidence="13 16">COL-Kpn30</strain>
    </source>
</reference>
<dbReference type="EC" id="2.7.7.7" evidence="11"/>
<keyword evidence="3 7" id="KW-0378">Hydrolase</keyword>
<reference evidence="15 17" key="4">
    <citation type="submission" date="2018-08" db="EMBL/GenBank/DDBJ databases">
        <authorList>
            <consortium name="Pathogen Informatics"/>
        </authorList>
    </citation>
    <scope>NUCLEOTIDE SEQUENCE [LARGE SCALE GENOMIC DNA]</scope>
    <source>
        <strain evidence="15 17">EuSCAPE_GR114</strain>
    </source>
</reference>
<evidence type="ECO:0000256" key="6">
    <source>
        <dbReference type="ARBA" id="ARBA00023236"/>
    </source>
</evidence>
<dbReference type="GO" id="GO:0006281">
    <property type="term" value="P:DNA repair"/>
    <property type="evidence" value="ECO:0007669"/>
    <property type="project" value="UniProtKB-KW"/>
</dbReference>
<keyword evidence="10" id="KW-0614">Plasmid</keyword>
<evidence type="ECO:0000256" key="4">
    <source>
        <dbReference type="ARBA" id="ARBA00022813"/>
    </source>
</evidence>
<reference evidence="9" key="3">
    <citation type="submission" date="2017-05" db="EMBL/GenBank/DDBJ databases">
        <authorList>
            <person name="Song R."/>
            <person name="Chenine A.L."/>
            <person name="Ruprecht R.M."/>
        </authorList>
    </citation>
    <scope>NUCLEOTIDE SEQUENCE</scope>
    <source>
        <strain evidence="9">A64477</strain>
        <plasmid evidence="9">pKP64477b</plasmid>
    </source>
</reference>
<comment type="similarity">
    <text evidence="1 7">Belongs to the peptidase S24 family.</text>
</comment>
<evidence type="ECO:0000256" key="7">
    <source>
        <dbReference type="RuleBase" id="RU003991"/>
    </source>
</evidence>
<keyword evidence="2" id="KW-0227">DNA damage</keyword>
<dbReference type="InterPro" id="IPR015927">
    <property type="entry name" value="Peptidase_S24_S26A/B/C"/>
</dbReference>
<dbReference type="SUPFAM" id="SSF51306">
    <property type="entry name" value="LexA/Signal peptidase"/>
    <property type="match status" value="1"/>
</dbReference>
<evidence type="ECO:0000313" key="14">
    <source>
        <dbReference type="EMBL" id="ROH05690.1"/>
    </source>
</evidence>
<dbReference type="GO" id="GO:0016787">
    <property type="term" value="F:hydrolase activity"/>
    <property type="evidence" value="ECO:0007669"/>
    <property type="project" value="UniProtKB-KW"/>
</dbReference>
<dbReference type="Proteomes" id="UP000283322">
    <property type="component" value="Unassembled WGS sequence"/>
</dbReference>
<reference evidence="11 19" key="6">
    <citation type="submission" date="2019-11" db="EMBL/GenBank/DDBJ databases">
        <title>Molecular typing, antibiotic resistance determination and virulence profiling for 36 multidrug-resistant clinical Klebsiella pneumoniae isolates using second- and third-generation sequencing.</title>
        <authorList>
            <person name="Shelenkov A."/>
            <person name="Mikhaylova Y."/>
            <person name="Yanushevich Y."/>
            <person name="Samoilov A."/>
            <person name="Petrova L."/>
            <person name="Fomina V."/>
            <person name="Gusarov V."/>
            <person name="Zamyatin M."/>
            <person name="Shagin D."/>
        </authorList>
    </citation>
    <scope>NUCLEOTIDE SEQUENCE [LARGE SCALE GENOMIC DNA]</scope>
    <source>
        <strain evidence="11 19">CriePir226</strain>
    </source>
</reference>
<dbReference type="Proteomes" id="UP000234439">
    <property type="component" value="Unassembled WGS sequence"/>
</dbReference>
<evidence type="ECO:0000313" key="10">
    <source>
        <dbReference type="EMBL" id="CDM79733.1"/>
    </source>
</evidence>
<evidence type="ECO:0000313" key="13">
    <source>
        <dbReference type="EMBL" id="PLE24152.1"/>
    </source>
</evidence>
<geneLocation type="plasmid" evidence="9">
    <name>pKP64477b</name>
</geneLocation>
<dbReference type="InterPro" id="IPR006197">
    <property type="entry name" value="Peptidase_S24_LexA"/>
</dbReference>